<name>A0A0H5PXZ3_9ZZZZ</name>
<protein>
    <submittedName>
        <fullName evidence="1">Uncharacterized protein</fullName>
    </submittedName>
</protein>
<organism evidence="1">
    <name type="scientific">uncultured prokaryote</name>
    <dbReference type="NCBI Taxonomy" id="198431"/>
    <lineage>
        <taxon>unclassified sequences</taxon>
        <taxon>environmental samples</taxon>
    </lineage>
</organism>
<evidence type="ECO:0000313" key="1">
    <source>
        <dbReference type="EMBL" id="CRY94055.1"/>
    </source>
</evidence>
<geneLocation type="plasmid" evidence="1">
    <name>pRGRH0139</name>
</geneLocation>
<dbReference type="EMBL" id="LN852829">
    <property type="protein sequence ID" value="CRY94055.1"/>
    <property type="molecule type" value="Genomic_DNA"/>
</dbReference>
<accession>A0A0H5PXZ3</accession>
<reference evidence="1" key="2">
    <citation type="submission" date="2015-07" db="EMBL/GenBank/DDBJ databases">
        <title>Plasmids, circular viruses and viroids from rat gut.</title>
        <authorList>
            <person name="Jorgensen T.J."/>
            <person name="Hansen M.A."/>
            <person name="Xu Z."/>
            <person name="Tabak M.A."/>
            <person name="Sorensen S.J."/>
            <person name="Hansen L.H."/>
        </authorList>
    </citation>
    <scope>NUCLEOTIDE SEQUENCE</scope>
    <source>
        <plasmid evidence="1">pRGRH0139</plasmid>
    </source>
</reference>
<dbReference type="AlphaFoldDB" id="A0A0H5PXZ3"/>
<reference evidence="1" key="1">
    <citation type="submission" date="2015-06" db="EMBL/GenBank/DDBJ databases">
        <authorList>
            <person name="Joergensen T."/>
        </authorList>
    </citation>
    <scope>NUCLEOTIDE SEQUENCE</scope>
    <source>
        <plasmid evidence="1">pRGRH0139</plasmid>
    </source>
</reference>
<proteinExistence type="predicted"/>
<keyword evidence="1" id="KW-0614">Plasmid</keyword>
<sequence>MWHTALLRLQIQPDNFRYLTHALPENNPKDPKCRNLLTNIEGISTSGQHYNGKYSRDGVTAYFTSNKINLGKGNECTAYQAYVHVNFAKLLTRDEHVDLPYPEHTPEILSKLEVCLKDIFAEYEPPYKGRGRKPKRGIKNLDALEVSRIDYTTQIEGLTQDEINAYIRCLNKGDLSRLNPERTKKGYAGMFKGSAYIKAKTVTVNIYDKADEMRNKKRSTSDIKAAEGVLRIEIQCKRPKITHICKQHNIKPTLQSLMNPAISQEVISYYLETIGGTHDYLRADKAAHLIKASDNTPKTMEHMIFIPKYLNNNKTARLSEAKEALKETTSQSTVDRTIKALKAIEINPVTLPVNSQIRTLPNLLTVVQEHWKAEESIDHTSVPW</sequence>